<keyword evidence="7" id="KW-0732">Signal</keyword>
<keyword evidence="25" id="KW-1185">Reference proteome</keyword>
<evidence type="ECO:0000256" key="4">
    <source>
        <dbReference type="ARBA" id="ARBA00022527"/>
    </source>
</evidence>
<keyword evidence="13" id="KW-1015">Disulfide bond</keyword>
<evidence type="ECO:0000256" key="12">
    <source>
        <dbReference type="ARBA" id="ARBA00023136"/>
    </source>
</evidence>
<dbReference type="SUPFAM" id="SSF56112">
    <property type="entry name" value="Protein kinase-like (PK-like)"/>
    <property type="match status" value="2"/>
</dbReference>
<evidence type="ECO:0000256" key="5">
    <source>
        <dbReference type="ARBA" id="ARBA00022679"/>
    </source>
</evidence>
<feature type="domain" description="EGF-like" evidence="21">
    <location>
        <begin position="1195"/>
        <end position="1231"/>
    </location>
</feature>
<evidence type="ECO:0000256" key="13">
    <source>
        <dbReference type="ARBA" id="ARBA00023157"/>
    </source>
</evidence>
<comment type="subcellular location">
    <subcellularLocation>
        <location evidence="1">Cell membrane</location>
        <topology evidence="1">Single-pass type I membrane protein</topology>
    </subcellularLocation>
</comment>
<dbReference type="PROSITE" id="PS50011">
    <property type="entry name" value="PROTEIN_KINASE_DOM"/>
    <property type="match status" value="2"/>
</dbReference>
<evidence type="ECO:0000256" key="9">
    <source>
        <dbReference type="ARBA" id="ARBA00022777"/>
    </source>
</evidence>
<evidence type="ECO:0000259" key="23">
    <source>
        <dbReference type="PROSITE" id="PS50948"/>
    </source>
</evidence>
<dbReference type="InterPro" id="IPR022126">
    <property type="entry name" value="S-locus_recpt_kinase"/>
</dbReference>
<dbReference type="InterPro" id="IPR000742">
    <property type="entry name" value="EGF"/>
</dbReference>
<feature type="transmembrane region" description="Helical" evidence="19">
    <location>
        <begin position="857"/>
        <end position="877"/>
    </location>
</feature>
<evidence type="ECO:0000256" key="1">
    <source>
        <dbReference type="ARBA" id="ARBA00004251"/>
    </source>
</evidence>
<evidence type="ECO:0000259" key="21">
    <source>
        <dbReference type="PROSITE" id="PS50026"/>
    </source>
</evidence>
<keyword evidence="12 19" id="KW-0472">Membrane</keyword>
<keyword evidence="8 18" id="KW-0547">Nucleotide-binding</keyword>
<dbReference type="Gene3D" id="3.30.200.20">
    <property type="entry name" value="Phosphorylase Kinase, domain 1"/>
    <property type="match status" value="2"/>
</dbReference>
<feature type="domain" description="EGF-like" evidence="21">
    <location>
        <begin position="293"/>
        <end position="329"/>
    </location>
</feature>
<dbReference type="PROSITE" id="PS00107">
    <property type="entry name" value="PROTEIN_KINASE_ATP"/>
    <property type="match status" value="2"/>
</dbReference>
<dbReference type="InterPro" id="IPR021820">
    <property type="entry name" value="S-locus_recpt_kinase_C"/>
</dbReference>
<evidence type="ECO:0000256" key="6">
    <source>
        <dbReference type="ARBA" id="ARBA00022692"/>
    </source>
</evidence>
<feature type="domain" description="Bulb-type lectin" evidence="22">
    <location>
        <begin position="932"/>
        <end position="1055"/>
    </location>
</feature>
<evidence type="ECO:0000256" key="8">
    <source>
        <dbReference type="ARBA" id="ARBA00022741"/>
    </source>
</evidence>
<evidence type="ECO:0000259" key="22">
    <source>
        <dbReference type="PROSITE" id="PS50927"/>
    </source>
</evidence>
<dbReference type="CDD" id="cd00054">
    <property type="entry name" value="EGF_CA"/>
    <property type="match status" value="1"/>
</dbReference>
<keyword evidence="3" id="KW-1003">Cell membrane</keyword>
<name>A0ABR0NAQ7_GOSAR</name>
<feature type="domain" description="Bulb-type lectin" evidence="22">
    <location>
        <begin position="29"/>
        <end position="150"/>
    </location>
</feature>
<keyword evidence="10 18" id="KW-0067">ATP-binding</keyword>
<dbReference type="PROSITE" id="PS50026">
    <property type="entry name" value="EGF_3"/>
    <property type="match status" value="2"/>
</dbReference>
<dbReference type="PROSITE" id="PS50948">
    <property type="entry name" value="PAN"/>
    <property type="match status" value="2"/>
</dbReference>
<feature type="binding site" evidence="18">
    <location>
        <position position="565"/>
    </location>
    <ligand>
        <name>ATP</name>
        <dbReference type="ChEBI" id="CHEBI:30616"/>
    </ligand>
</feature>
<dbReference type="SMART" id="SM00181">
    <property type="entry name" value="EGF"/>
    <property type="match status" value="2"/>
</dbReference>
<feature type="transmembrane region" description="Helical" evidence="19">
    <location>
        <begin position="441"/>
        <end position="465"/>
    </location>
</feature>
<organism evidence="24 25">
    <name type="scientific">Gossypium arboreum</name>
    <name type="common">Tree cotton</name>
    <name type="synonym">Gossypium nanking</name>
    <dbReference type="NCBI Taxonomy" id="29729"/>
    <lineage>
        <taxon>Eukaryota</taxon>
        <taxon>Viridiplantae</taxon>
        <taxon>Streptophyta</taxon>
        <taxon>Embryophyta</taxon>
        <taxon>Tracheophyta</taxon>
        <taxon>Spermatophyta</taxon>
        <taxon>Magnoliopsida</taxon>
        <taxon>eudicotyledons</taxon>
        <taxon>Gunneridae</taxon>
        <taxon>Pentapetalae</taxon>
        <taxon>rosids</taxon>
        <taxon>malvids</taxon>
        <taxon>Malvales</taxon>
        <taxon>Malvaceae</taxon>
        <taxon>Malvoideae</taxon>
        <taxon>Gossypium</taxon>
    </lineage>
</organism>
<comment type="caution">
    <text evidence="17">Lacks conserved residue(s) required for the propagation of feature annotation.</text>
</comment>
<feature type="transmembrane region" description="Helical" evidence="19">
    <location>
        <begin position="904"/>
        <end position="925"/>
    </location>
</feature>
<dbReference type="Pfam" id="PF12398">
    <property type="entry name" value="DUF3660"/>
    <property type="match status" value="1"/>
</dbReference>
<dbReference type="PROSITE" id="PS50927">
    <property type="entry name" value="BULB_LECTIN"/>
    <property type="match status" value="2"/>
</dbReference>
<dbReference type="Gene3D" id="2.90.10.10">
    <property type="entry name" value="Bulb-type lectin domain"/>
    <property type="match status" value="2"/>
</dbReference>
<keyword evidence="11 19" id="KW-1133">Transmembrane helix</keyword>
<dbReference type="SMART" id="SM00220">
    <property type="entry name" value="S_TKc"/>
    <property type="match status" value="2"/>
</dbReference>
<dbReference type="InterPro" id="IPR001480">
    <property type="entry name" value="Bulb-type_lectin_dom"/>
</dbReference>
<keyword evidence="6 19" id="KW-0812">Transmembrane</keyword>
<evidence type="ECO:0000256" key="7">
    <source>
        <dbReference type="ARBA" id="ARBA00022729"/>
    </source>
</evidence>
<feature type="transmembrane region" description="Helical" evidence="19">
    <location>
        <begin position="12"/>
        <end position="32"/>
    </location>
</feature>
<dbReference type="InterPro" id="IPR000719">
    <property type="entry name" value="Prot_kinase_dom"/>
</dbReference>
<evidence type="ECO:0000256" key="2">
    <source>
        <dbReference type="ARBA" id="ARBA00012513"/>
    </source>
</evidence>
<dbReference type="Pfam" id="PF11883">
    <property type="entry name" value="DUF3403"/>
    <property type="match status" value="1"/>
</dbReference>
<dbReference type="InterPro" id="IPR001245">
    <property type="entry name" value="Ser-Thr/Tyr_kinase_cat_dom"/>
</dbReference>
<evidence type="ECO:0000259" key="20">
    <source>
        <dbReference type="PROSITE" id="PS50011"/>
    </source>
</evidence>
<evidence type="ECO:0000313" key="24">
    <source>
        <dbReference type="EMBL" id="KAK5792072.1"/>
    </source>
</evidence>
<dbReference type="InterPro" id="IPR036426">
    <property type="entry name" value="Bulb-type_lectin_dom_sf"/>
</dbReference>
<dbReference type="SMART" id="SM00473">
    <property type="entry name" value="PAN_AP"/>
    <property type="match status" value="2"/>
</dbReference>
<reference evidence="24 25" key="1">
    <citation type="submission" date="2023-03" db="EMBL/GenBank/DDBJ databases">
        <title>WGS of Gossypium arboreum.</title>
        <authorList>
            <person name="Yu D."/>
        </authorList>
    </citation>
    <scope>NUCLEOTIDE SEQUENCE [LARGE SCALE GENOMIC DNA]</scope>
    <source>
        <tissue evidence="24">Leaf</tissue>
    </source>
</reference>
<keyword evidence="17" id="KW-0245">EGF-like domain</keyword>
<dbReference type="SUPFAM" id="SSF51110">
    <property type="entry name" value="alpha-D-mannose-specific plant lectins"/>
    <property type="match status" value="2"/>
</dbReference>
<dbReference type="PANTHER" id="PTHR27002">
    <property type="entry name" value="RECEPTOR-LIKE SERINE/THREONINE-PROTEIN KINASE SD1-8"/>
    <property type="match status" value="1"/>
</dbReference>
<dbReference type="CDD" id="cd14066">
    <property type="entry name" value="STKc_IRAK"/>
    <property type="match status" value="2"/>
</dbReference>
<proteinExistence type="predicted"/>
<feature type="domain" description="Protein kinase" evidence="20">
    <location>
        <begin position="1429"/>
        <end position="1707"/>
    </location>
</feature>
<dbReference type="Gene3D" id="1.10.510.10">
    <property type="entry name" value="Transferase(Phosphotransferase) domain 1"/>
    <property type="match status" value="2"/>
</dbReference>
<comment type="caution">
    <text evidence="24">The sequence shown here is derived from an EMBL/GenBank/DDBJ whole genome shotgun (WGS) entry which is preliminary data.</text>
</comment>
<protein>
    <recommendedName>
        <fullName evidence="2">non-specific serine/threonine protein kinase</fullName>
        <ecNumber evidence="2">2.7.11.1</ecNumber>
    </recommendedName>
</protein>
<dbReference type="Proteomes" id="UP001358586">
    <property type="component" value="Chromosome 10"/>
</dbReference>
<feature type="transmembrane region" description="Helical" evidence="19">
    <location>
        <begin position="1344"/>
        <end position="1366"/>
    </location>
</feature>
<evidence type="ECO:0000256" key="10">
    <source>
        <dbReference type="ARBA" id="ARBA00022840"/>
    </source>
</evidence>
<feature type="binding site" evidence="18">
    <location>
        <position position="1457"/>
    </location>
    <ligand>
        <name>ATP</name>
        <dbReference type="ChEBI" id="CHEBI:30616"/>
    </ligand>
</feature>
<dbReference type="Pfam" id="PF07714">
    <property type="entry name" value="PK_Tyr_Ser-Thr"/>
    <property type="match status" value="2"/>
</dbReference>
<evidence type="ECO:0000256" key="11">
    <source>
        <dbReference type="ARBA" id="ARBA00022989"/>
    </source>
</evidence>
<dbReference type="CDD" id="cd00028">
    <property type="entry name" value="B_lectin"/>
    <property type="match status" value="2"/>
</dbReference>
<dbReference type="InterPro" id="IPR017441">
    <property type="entry name" value="Protein_kinase_ATP_BS"/>
</dbReference>
<comment type="catalytic activity">
    <reaction evidence="16">
        <text>L-seryl-[protein] + ATP = O-phospho-L-seryl-[protein] + ADP + H(+)</text>
        <dbReference type="Rhea" id="RHEA:17989"/>
        <dbReference type="Rhea" id="RHEA-COMP:9863"/>
        <dbReference type="Rhea" id="RHEA-COMP:11604"/>
        <dbReference type="ChEBI" id="CHEBI:15378"/>
        <dbReference type="ChEBI" id="CHEBI:29999"/>
        <dbReference type="ChEBI" id="CHEBI:30616"/>
        <dbReference type="ChEBI" id="CHEBI:83421"/>
        <dbReference type="ChEBI" id="CHEBI:456216"/>
        <dbReference type="EC" id="2.7.11.1"/>
    </reaction>
</comment>
<evidence type="ECO:0000256" key="15">
    <source>
        <dbReference type="ARBA" id="ARBA00047899"/>
    </source>
</evidence>
<dbReference type="CDD" id="cd01098">
    <property type="entry name" value="PAN_AP_plant"/>
    <property type="match status" value="2"/>
</dbReference>
<dbReference type="InterPro" id="IPR000858">
    <property type="entry name" value="S_locus_glycoprot_dom"/>
</dbReference>
<dbReference type="Pfam" id="PF01453">
    <property type="entry name" value="B_lectin"/>
    <property type="match status" value="2"/>
</dbReference>
<feature type="domain" description="Apple" evidence="23">
    <location>
        <begin position="348"/>
        <end position="431"/>
    </location>
</feature>
<comment type="catalytic activity">
    <reaction evidence="15">
        <text>L-threonyl-[protein] + ATP = O-phospho-L-threonyl-[protein] + ADP + H(+)</text>
        <dbReference type="Rhea" id="RHEA:46608"/>
        <dbReference type="Rhea" id="RHEA-COMP:11060"/>
        <dbReference type="Rhea" id="RHEA-COMP:11605"/>
        <dbReference type="ChEBI" id="CHEBI:15378"/>
        <dbReference type="ChEBI" id="CHEBI:30013"/>
        <dbReference type="ChEBI" id="CHEBI:30616"/>
        <dbReference type="ChEBI" id="CHEBI:61977"/>
        <dbReference type="ChEBI" id="CHEBI:456216"/>
        <dbReference type="EC" id="2.7.11.1"/>
    </reaction>
</comment>
<evidence type="ECO:0000256" key="19">
    <source>
        <dbReference type="SAM" id="Phobius"/>
    </source>
</evidence>
<dbReference type="SMART" id="SM00108">
    <property type="entry name" value="B_lectin"/>
    <property type="match status" value="2"/>
</dbReference>
<dbReference type="InterPro" id="IPR008271">
    <property type="entry name" value="Ser/Thr_kinase_AS"/>
</dbReference>
<evidence type="ECO:0000256" key="17">
    <source>
        <dbReference type="PROSITE-ProRule" id="PRU00076"/>
    </source>
</evidence>
<dbReference type="Pfam" id="PF08276">
    <property type="entry name" value="PAN_2"/>
    <property type="match status" value="2"/>
</dbReference>
<evidence type="ECO:0000256" key="16">
    <source>
        <dbReference type="ARBA" id="ARBA00048679"/>
    </source>
</evidence>
<gene>
    <name evidence="24" type="ORF">PVK06_033186</name>
</gene>
<feature type="domain" description="Protein kinase" evidence="20">
    <location>
        <begin position="537"/>
        <end position="814"/>
    </location>
</feature>
<dbReference type="InterPro" id="IPR011009">
    <property type="entry name" value="Kinase-like_dom_sf"/>
</dbReference>
<keyword evidence="4" id="KW-0723">Serine/threonine-protein kinase</keyword>
<accession>A0ABR0NAQ7</accession>
<keyword evidence="14" id="KW-0325">Glycoprotein</keyword>
<dbReference type="PANTHER" id="PTHR27002:SF150">
    <property type="entry name" value="RECEPTOR-LIKE SERINE_THREONINE-PROTEIN KINASE SD1-8"/>
    <property type="match status" value="1"/>
</dbReference>
<sequence length="1748" mass="196582">METNMKNPVSGFLVSLIYVLYFAQFCCAVDTIRQGESVADGGDSLVSENETFELGFFSPENSTFRYVGIWYRVDVKTVVWVANRDNPIPTKNGVLRIGVDGNLVVLNGNTNLVWSSNLTGLSNNTAAILRDTGNLVLSNTDTSKVHWQSFEHPTDTFLPGMRAPVSSLIGEFHVFRSWKSSNDPSLGNFTMGVDPNGGPQIIIWDQNKGRRWRSGQWNSVIFTGIPNMSDIASFLYGFKLSQPDENRTQYFTYDPSSPSDLLRFRLTWDGREQQSRWDDDRKMWTVMQTQPDPGNVCDLYNHCGNHATCDNFEAVKCSCIDGFRPKSPDQWSKGNWSGGCERRIELQCQRTNGSAGEDGFKGLKHVKLPDSSNLLLSAGNIDACETSCLGNCSCTAYAFISGIGCMTWEGDLVDLQHLDEAANLQFFYRVHRSELDGSRKISNIVIIIISVLGACFLVVTIWLLWRYKKQLRGLPVVSSMPCCKEDDVAVINESKNKEFSADLSGGPVDILIDGSQVNEPELTVINFSSLAAATKNFSEANRLGHGGFGTVYKGELPGGQEIAVKRLSGQSGQGLEEFKNEIILIAKLQHRNLVRLLGCSIEGDEKMLIYEYMPNKSLDYILFDETKQAKLDWRTRFGIIEGIARGLLYLHRDSRLRIIHRDLKASNILLDAEMNPKISDFGMARIFGGNQNEANTIRVVGTYGYMSPEYAMEGLFSVKSDVYSFGVLLLEIVSGRRNTSFRSSDYTSLIAYAWSLWNEDKAMEMVDPSIRDSCSTTQVLKCIHIGMLCVQDSAMHRPTMAAVVLMLETETPTLPMPKQPTYTSMRSLMDAEYSMDIHETASSKDVTVTMVDVKHILQTQFVIFGIWLLYLLCPIFNEKNNRDKLKKKGKQISQALSPIKQSQIMGNLTTIHHFCFFFTVFFIFFPKISVCVDTLSGTQFITQNQTIVSQGDVFELGFFNLDNPGEWYVGIWYKNIPDRTYVWVANRDNPVSNSSGVFKVEDRNLVLLDEGNNLVWSSNITKGDADKYNPVAQLLDSGNLVLREANSDGETDYYLWRSFDYPTDTLLPDMKLGWDLNTGFNRFLTSWKTRNDPSSGDFTFKLDYKGFPEIFLRNKQDIEYRSGPWNGLRFSGVPEMKPLDYMNFSFVTNQDEVYYSFYITNNNLFSRLRVTPTGTLERLTWIPDTKQWNPFWYAPKDQCDKYSECGPYGICDTNASPVCKCPKGFTPKNEQAWDLRDGSSGCVRKNDLDCGKDKFLHLVNMKLPESTNTVVYRSMNFKDCQAFCARNCSCTAFSNWDIRNGGIGCVIWIGDLIDLRQYTSDGGGQDLFIRLAASDLGDGGNTTAVITGTTVGGGVLILGLIAIVIWKKKKAMKRSGKIEKKGPLERSQDFLLNEVVISGKKEYSGESNPDEIELPLFDFNTIVTATNNFADENKLGQGGFGSVYMGRLLEGEEIAVKRLSKNSGQGTEEFKNEVRLIARLQHRNLVRLVGCCVETDEKMLVYEYMENRSLDSVLFNKAKSSLLNWQKRFNIICGIARGLLYLHQDSRFRIVHRDLKASNILLDGKMNPKISDFGMARIFSGDQIEANTKRVVGTYGYMSPEYAMDGNFSTKSDVFSFGVLVLEIVSGKKNRGFYHSNSELNLLGHAWRSWKEGKGLELIDPAVGDTYDEQEVLRCIQVGLLCVQERAENRPTMSTVVLMLNSETATMAQPKTPGFCLGRNTHETDSSTSKQDESCTVNQVTVTMLDAR</sequence>
<dbReference type="InterPro" id="IPR003609">
    <property type="entry name" value="Pan_app"/>
</dbReference>
<dbReference type="Pfam" id="PF00954">
    <property type="entry name" value="S_locus_glycop"/>
    <property type="match status" value="2"/>
</dbReference>
<keyword evidence="9" id="KW-0418">Kinase</keyword>
<dbReference type="PROSITE" id="PS00108">
    <property type="entry name" value="PROTEIN_KINASE_ST"/>
    <property type="match status" value="2"/>
</dbReference>
<evidence type="ECO:0000256" key="3">
    <source>
        <dbReference type="ARBA" id="ARBA00022475"/>
    </source>
</evidence>
<evidence type="ECO:0000256" key="14">
    <source>
        <dbReference type="ARBA" id="ARBA00023180"/>
    </source>
</evidence>
<dbReference type="EMBL" id="JARKNE010000010">
    <property type="protein sequence ID" value="KAK5792072.1"/>
    <property type="molecule type" value="Genomic_DNA"/>
</dbReference>
<dbReference type="EC" id="2.7.11.1" evidence="2"/>
<keyword evidence="5" id="KW-0808">Transferase</keyword>
<feature type="domain" description="Apple" evidence="23">
    <location>
        <begin position="1250"/>
        <end position="1332"/>
    </location>
</feature>
<evidence type="ECO:0000313" key="25">
    <source>
        <dbReference type="Proteomes" id="UP001358586"/>
    </source>
</evidence>
<evidence type="ECO:0000256" key="18">
    <source>
        <dbReference type="PROSITE-ProRule" id="PRU10141"/>
    </source>
</evidence>